<keyword evidence="5" id="KW-1185">Reference proteome</keyword>
<dbReference type="AlphaFoldDB" id="A0A2T5MEK3"/>
<feature type="coiled-coil region" evidence="1">
    <location>
        <begin position="352"/>
        <end position="379"/>
    </location>
</feature>
<gene>
    <name evidence="4" type="ORF">CJD38_11945</name>
</gene>
<dbReference type="InterPro" id="IPR011990">
    <property type="entry name" value="TPR-like_helical_dom_sf"/>
</dbReference>
<evidence type="ECO:0000256" key="1">
    <source>
        <dbReference type="SAM" id="Coils"/>
    </source>
</evidence>
<evidence type="ECO:0000313" key="4">
    <source>
        <dbReference type="EMBL" id="PTU31008.1"/>
    </source>
</evidence>
<evidence type="ECO:0000256" key="2">
    <source>
        <dbReference type="SAM" id="MobiDB-lite"/>
    </source>
</evidence>
<accession>A0A2T5MEK3</accession>
<dbReference type="Proteomes" id="UP000244248">
    <property type="component" value="Unassembled WGS sequence"/>
</dbReference>
<evidence type="ECO:0000256" key="3">
    <source>
        <dbReference type="SAM" id="SignalP"/>
    </source>
</evidence>
<reference evidence="4 5" key="1">
    <citation type="submission" date="2018-04" db="EMBL/GenBank/DDBJ databases">
        <title>Novel species isolated from glacier.</title>
        <authorList>
            <person name="Liu Q."/>
            <person name="Xin Y.-H."/>
        </authorList>
    </citation>
    <scope>NUCLEOTIDE SEQUENCE [LARGE SCALE GENOMIC DNA]</scope>
    <source>
        <strain evidence="4 5">GT1R17</strain>
    </source>
</reference>
<evidence type="ECO:0000313" key="5">
    <source>
        <dbReference type="Proteomes" id="UP000244248"/>
    </source>
</evidence>
<organism evidence="4 5">
    <name type="scientific">Stenotrophobium rhamnosiphilum</name>
    <dbReference type="NCBI Taxonomy" id="2029166"/>
    <lineage>
        <taxon>Bacteria</taxon>
        <taxon>Pseudomonadati</taxon>
        <taxon>Pseudomonadota</taxon>
        <taxon>Gammaproteobacteria</taxon>
        <taxon>Nevskiales</taxon>
        <taxon>Nevskiaceae</taxon>
        <taxon>Stenotrophobium</taxon>
    </lineage>
</organism>
<sequence>MRTSLILLVAALSASTAHAADVYVPGSKNDPNLRAAQYQSDEGRYFSSLTELLRMDSESKLSNDARWLMAEDYLSFGMGNKAEPLYRDIAQTTEDQLLLGRARLRLAEFSYQRGYLDEARSALLKMQEKLPKKLVEQWQDLLSRVLMAKGSYSEAVSVLTNLDNAGKQSQYTRYNLGVALINDGRAPQGRDLLDRVGRMRVMTLEDLALRDKANLTLGWHFLHNQLGGSAKAIFGRVRSQGPYSNRALLGLGWAELAPRGAKQEHSDVVNPEDQPFFSSFSTLGVLLRPGFVDNDIFKRAGLRNFRLEKLAKTEDAALKRALVAWVTLINRDPMDPAVQEGWLAIPYSLDKLGAHTQALQFYEKAVEQLELNRKRADAAMGSIKQGRMVDTIVKRDIDAENGWTWRLTDLPDAPETYYLQTLLAEHRFQEALKNYRDTRMLAHNIDGWQDRIKAMEAAYQNPDRANVSPDVLVKQATENKTPVWTDTNNAPTELRSEDTLSVPGAYDKPLGEESKATPEVELASGTPTQAQSDHEKVEALKGRLVTLQKSLAQANDEQSKILQTLAIKELTGQKKQIEKYLVEARFALARLYDRQMKGELNDK</sequence>
<feature type="compositionally biased region" description="Basic and acidic residues" evidence="2">
    <location>
        <begin position="509"/>
        <end position="518"/>
    </location>
</feature>
<dbReference type="RefSeq" id="WP_107940592.1">
    <property type="nucleotide sequence ID" value="NZ_QANS01000004.1"/>
</dbReference>
<dbReference type="EMBL" id="QANS01000004">
    <property type="protein sequence ID" value="PTU31008.1"/>
    <property type="molecule type" value="Genomic_DNA"/>
</dbReference>
<feature type="chain" id="PRO_5015600629" description="Tetratricopeptide repeat protein" evidence="3">
    <location>
        <begin position="20"/>
        <end position="603"/>
    </location>
</feature>
<keyword evidence="1" id="KW-0175">Coiled coil</keyword>
<evidence type="ECO:0008006" key="6">
    <source>
        <dbReference type="Google" id="ProtNLM"/>
    </source>
</evidence>
<protein>
    <recommendedName>
        <fullName evidence="6">Tetratricopeptide repeat protein</fullName>
    </recommendedName>
</protein>
<comment type="caution">
    <text evidence="4">The sequence shown here is derived from an EMBL/GenBank/DDBJ whole genome shotgun (WGS) entry which is preliminary data.</text>
</comment>
<feature type="compositionally biased region" description="Polar residues" evidence="2">
    <location>
        <begin position="482"/>
        <end position="491"/>
    </location>
</feature>
<feature type="signal peptide" evidence="3">
    <location>
        <begin position="1"/>
        <end position="19"/>
    </location>
</feature>
<dbReference type="OrthoDB" id="6072288at2"/>
<proteinExistence type="predicted"/>
<dbReference type="SUPFAM" id="SSF48452">
    <property type="entry name" value="TPR-like"/>
    <property type="match status" value="1"/>
</dbReference>
<name>A0A2T5MEK3_9GAMM</name>
<keyword evidence="3" id="KW-0732">Signal</keyword>
<dbReference type="Gene3D" id="1.25.40.10">
    <property type="entry name" value="Tetratricopeptide repeat domain"/>
    <property type="match status" value="1"/>
</dbReference>
<feature type="region of interest" description="Disordered" evidence="2">
    <location>
        <begin position="482"/>
        <end position="534"/>
    </location>
</feature>